<protein>
    <submittedName>
        <fullName evidence="4">Uncharacterized protein</fullName>
    </submittedName>
</protein>
<keyword evidence="2" id="KW-0539">Nucleus</keyword>
<evidence type="ECO:0000256" key="3">
    <source>
        <dbReference type="SAM" id="MobiDB-lite"/>
    </source>
</evidence>
<evidence type="ECO:0000256" key="1">
    <source>
        <dbReference type="ARBA" id="ARBA00004123"/>
    </source>
</evidence>
<comment type="caution">
    <text evidence="4">The sequence shown here is derived from an EMBL/GenBank/DDBJ whole genome shotgun (WGS) entry which is preliminary data.</text>
</comment>
<comment type="subcellular location">
    <subcellularLocation>
        <location evidence="1">Nucleus</location>
    </subcellularLocation>
</comment>
<feature type="compositionally biased region" description="Acidic residues" evidence="3">
    <location>
        <begin position="707"/>
        <end position="719"/>
    </location>
</feature>
<feature type="compositionally biased region" description="Basic residues" evidence="3">
    <location>
        <begin position="1271"/>
        <end position="1280"/>
    </location>
</feature>
<feature type="compositionally biased region" description="Acidic residues" evidence="3">
    <location>
        <begin position="1169"/>
        <end position="1182"/>
    </location>
</feature>
<dbReference type="GO" id="GO:0000462">
    <property type="term" value="P:maturation of SSU-rRNA from tricistronic rRNA transcript (SSU-rRNA, 5.8S rRNA, LSU-rRNA)"/>
    <property type="evidence" value="ECO:0007669"/>
    <property type="project" value="TreeGrafter"/>
</dbReference>
<accession>A0A640KJ23</accession>
<dbReference type="VEuPathDB" id="TriTrypDB:LtaPh_2612300"/>
<feature type="region of interest" description="Disordered" evidence="3">
    <location>
        <begin position="808"/>
        <end position="859"/>
    </location>
</feature>
<feature type="compositionally biased region" description="Low complexity" evidence="3">
    <location>
        <begin position="845"/>
        <end position="859"/>
    </location>
</feature>
<feature type="region of interest" description="Disordered" evidence="3">
    <location>
        <begin position="698"/>
        <end position="730"/>
    </location>
</feature>
<dbReference type="GO" id="GO:0005730">
    <property type="term" value="C:nucleolus"/>
    <property type="evidence" value="ECO:0007669"/>
    <property type="project" value="TreeGrafter"/>
</dbReference>
<dbReference type="PANTHER" id="PTHR44267:SF1">
    <property type="entry name" value="WD REPEAT-CONTAINING PROTEIN 43"/>
    <property type="match status" value="1"/>
</dbReference>
<feature type="region of interest" description="Disordered" evidence="3">
    <location>
        <begin position="1058"/>
        <end position="1081"/>
    </location>
</feature>
<evidence type="ECO:0000256" key="2">
    <source>
        <dbReference type="ARBA" id="ARBA00023242"/>
    </source>
</evidence>
<dbReference type="EMBL" id="BLBS01000035">
    <property type="protein sequence ID" value="GET89492.1"/>
    <property type="molecule type" value="Genomic_DNA"/>
</dbReference>
<feature type="compositionally biased region" description="Basic and acidic residues" evidence="3">
    <location>
        <begin position="1260"/>
        <end position="1270"/>
    </location>
</feature>
<dbReference type="InterPro" id="IPR052414">
    <property type="entry name" value="U3_snoRNA-assoc_WDR"/>
</dbReference>
<dbReference type="PANTHER" id="PTHR44267">
    <property type="entry name" value="WD REPEAT-CONTAINING PROTEIN 43"/>
    <property type="match status" value="1"/>
</dbReference>
<feature type="compositionally biased region" description="Acidic residues" evidence="3">
    <location>
        <begin position="1125"/>
        <end position="1141"/>
    </location>
</feature>
<dbReference type="Proteomes" id="UP000419144">
    <property type="component" value="Unassembled WGS sequence"/>
</dbReference>
<dbReference type="OrthoDB" id="273492at2759"/>
<feature type="region of interest" description="Disordered" evidence="3">
    <location>
        <begin position="1123"/>
        <end position="1280"/>
    </location>
</feature>
<name>A0A640KJ23_LEITA</name>
<feature type="compositionally biased region" description="Acidic residues" evidence="3">
    <location>
        <begin position="1199"/>
        <end position="1231"/>
    </location>
</feature>
<gene>
    <name evidence="4" type="ORF">LtaPh_2612300</name>
</gene>
<proteinExistence type="predicted"/>
<dbReference type="InterPro" id="IPR036322">
    <property type="entry name" value="WD40_repeat_dom_sf"/>
</dbReference>
<sequence>MLWVLVTQQKRISVRSDVPLLLPPPPPLRVSRFFSFPFTLSSLAQLTLPEGSAHPHRHTHTHTTLLHCLSRVGTTNTCTRRIMTEKWLLLKCDYAGQYFIVGTDFPAARIFNTATSSLAAVVELPLRRRTVSLAALTLTSVAIRQVEEKEALASRREGGALAGDPREALLDKKVAIYYAAVGLSDGTVILHDVGRDVQLAHVQVSETQQPIISLQIDGGYAFCLAANHVLYVLPIQNAASGPCLRLCVQPHASSIAVTTLAAMDTATGTTASTASSATVPHRVFRVLVLGPTNALYEVRALVNNSSCNRSGAMAGPATTNTAVTPQMHATKLLAFPSQGTSAEFAWVSNVVPSAVSAGDGGGGVSDTPVSLPAITASAQDGVVRIWDVRYAPQTSSASASLLSTDVDNVAAASSTVVARCRRTLLCGQRILNVSVLPDTPNGSRKDNYVMVTTLTGSVLLWSLGDALLPPVVEPVPLKPDVVLVSAVAAGRLLFGALRPASGGPGHAAASDNPLHSIEMILLRGRFALPMFETKNVGDAVEEASRAAPAALSESVATTDAAVGSKKARAAKVNADNARRTALGALALGVAGTNASVATVVELPLNAMHASMLTDQRDAEYLLQHTTDAATSSFVVMDTVWAAHQHQVAAKASQYMTDAFKPLQLYHAKSIQELPVKQYTLEQRLQQVAREEAAAMLRRKQLTTGSAEDVEEESGTDDPLEERQRGNTKVSRSVVSHHALGLATVPLYQALHANDTSAVMDLLSISARSEEGMRATVLSLQLPYCLQLLHVISERLGMCSKAVEKVKPASQNDAGDCAESTIPYATAEQDGRTSSTLRDSDTADVAARSADAKGGSGSSAALRGGVAAFSIHSSLLEWIDAIVHYRGSELLAVQREWDTREAAGQASEATPPTLVSSPKDFLAPILHHYESLCSQYDKLAVLYGRLSIFKSVRPSEKNEFMNIPRKFLSSNVEMGRPAPTASGGLATSSGPSKRHLHLTGRSSVVDDDIFFPVMFKESRSRSGLRVVRVRSKLEIEKKRRQRESRGLALQKRARALAQEQLRSRKATHSILDDNTNRKRGGGLDVMDQIMMAEMEGKDGDMDLDALEAMDLADDASDMDILSDVSCDSEADEESEDYSEGETENATAARSKSKKTRREGAVSDAMLPDSREEESDNDGDDQDKDVDAALDSSEAEFSSNSDEDVDSDPLDSDDEESSTEDDDEEEEEEQESYDNEKMQTSEELDDDDKDSGMGEDMQDLLSRYEDNADRSERRKTKKVRTD</sequence>
<dbReference type="SUPFAM" id="SSF50978">
    <property type="entry name" value="WD40 repeat-like"/>
    <property type="match status" value="1"/>
</dbReference>
<evidence type="ECO:0000313" key="5">
    <source>
        <dbReference type="Proteomes" id="UP000419144"/>
    </source>
</evidence>
<organism evidence="4 5">
    <name type="scientific">Leishmania tarentolae</name>
    <name type="common">Sauroleishmania tarentolae</name>
    <dbReference type="NCBI Taxonomy" id="5689"/>
    <lineage>
        <taxon>Eukaryota</taxon>
        <taxon>Discoba</taxon>
        <taxon>Euglenozoa</taxon>
        <taxon>Kinetoplastea</taxon>
        <taxon>Metakinetoplastina</taxon>
        <taxon>Trypanosomatida</taxon>
        <taxon>Trypanosomatidae</taxon>
        <taxon>Leishmaniinae</taxon>
        <taxon>Leishmania</taxon>
        <taxon>lizard Leishmania</taxon>
    </lineage>
</organism>
<keyword evidence="5" id="KW-1185">Reference proteome</keyword>
<dbReference type="AlphaFoldDB" id="A0A640KJ23"/>
<reference evidence="4" key="1">
    <citation type="submission" date="2019-11" db="EMBL/GenBank/DDBJ databases">
        <title>Leishmania tarentolae CDS.</title>
        <authorList>
            <person name="Goto Y."/>
            <person name="Yamagishi J."/>
        </authorList>
    </citation>
    <scope>NUCLEOTIDE SEQUENCE [LARGE SCALE GENOMIC DNA]</scope>
    <source>
        <strain evidence="4">Parrot Tar II</strain>
    </source>
</reference>
<evidence type="ECO:0000313" key="4">
    <source>
        <dbReference type="EMBL" id="GET89492.1"/>
    </source>
</evidence>